<dbReference type="Gene3D" id="6.10.250.2090">
    <property type="match status" value="1"/>
</dbReference>
<accession>A0A369LA64</accession>
<evidence type="ECO:0000256" key="1">
    <source>
        <dbReference type="ARBA" id="ARBA00008164"/>
    </source>
</evidence>
<evidence type="ECO:0000256" key="2">
    <source>
        <dbReference type="SAM" id="Phobius"/>
    </source>
</evidence>
<dbReference type="Proteomes" id="UP000253792">
    <property type="component" value="Unassembled WGS sequence"/>
</dbReference>
<dbReference type="AlphaFoldDB" id="A0A369LA64"/>
<dbReference type="InterPro" id="IPR043202">
    <property type="entry name" value="Band-7_stomatin-like"/>
</dbReference>
<feature type="transmembrane region" description="Helical" evidence="2">
    <location>
        <begin position="40"/>
        <end position="61"/>
    </location>
</feature>
<dbReference type="CDD" id="cd13775">
    <property type="entry name" value="SPFH_eoslipins_u3"/>
    <property type="match status" value="1"/>
</dbReference>
<evidence type="ECO:0000313" key="5">
    <source>
        <dbReference type="Proteomes" id="UP000253792"/>
    </source>
</evidence>
<comment type="similarity">
    <text evidence="1">Belongs to the band 7/mec-2 family.</text>
</comment>
<gene>
    <name evidence="4" type="ORF">C1880_07520</name>
</gene>
<protein>
    <recommendedName>
        <fullName evidence="3">Band 7 domain-containing protein</fullName>
    </recommendedName>
</protein>
<evidence type="ECO:0000313" key="4">
    <source>
        <dbReference type="EMBL" id="RDB55065.1"/>
    </source>
</evidence>
<dbReference type="Gene3D" id="3.30.479.30">
    <property type="entry name" value="Band 7 domain"/>
    <property type="match status" value="1"/>
</dbReference>
<sequence length="315" mass="34811">MRRFGPQRGHRGSEQADVAFANVSHESPDNIITEKDASRVGVYSFALLMFAAGFAAVFVLSSPWLSVFTVLGSAAAGLLLASTLRVAAQWEHVALLRFGRFRKIAGPGVYVVVPFVDSVAMHIDRRTITTAFYAEQALTSDLVSVDVDAILFWMVYDSEKACLEVANFPQAVRRAAQTAVRDAIGQVTLAELSVRRRQLDHELQEFMAEKCEEWGISVISVEIRNIKIPKELQDSLAREAQAERERDARVLLADVEHEISEMYVEAARVYNEEPGAMQLRAMNLSYESARDGKGVLLAPSSLADGFVDLGKDMAK</sequence>
<dbReference type="SMART" id="SM00244">
    <property type="entry name" value="PHB"/>
    <property type="match status" value="1"/>
</dbReference>
<dbReference type="PRINTS" id="PR00721">
    <property type="entry name" value="STOMATIN"/>
</dbReference>
<organism evidence="4 5">
    <name type="scientific">Senegalimassilia anaerobia</name>
    <dbReference type="NCBI Taxonomy" id="1473216"/>
    <lineage>
        <taxon>Bacteria</taxon>
        <taxon>Bacillati</taxon>
        <taxon>Actinomycetota</taxon>
        <taxon>Coriobacteriia</taxon>
        <taxon>Coriobacteriales</taxon>
        <taxon>Coriobacteriaceae</taxon>
        <taxon>Senegalimassilia</taxon>
    </lineage>
</organism>
<keyword evidence="5" id="KW-1185">Reference proteome</keyword>
<dbReference type="PANTHER" id="PTHR10264:SF19">
    <property type="entry name" value="AT06885P-RELATED"/>
    <property type="match status" value="1"/>
</dbReference>
<dbReference type="FunFam" id="3.30.479.30:FF:000004">
    <property type="entry name" value="Putative membrane protease family, stomatin"/>
    <property type="match status" value="1"/>
</dbReference>
<dbReference type="RefSeq" id="WP_114620931.1">
    <property type="nucleotide sequence ID" value="NZ_PPTP01000006.1"/>
</dbReference>
<dbReference type="GO" id="GO:0098552">
    <property type="term" value="C:side of membrane"/>
    <property type="evidence" value="ECO:0007669"/>
    <property type="project" value="UniProtKB-ARBA"/>
</dbReference>
<proteinExistence type="inferred from homology"/>
<name>A0A369LA64_9ACTN</name>
<dbReference type="SUPFAM" id="SSF117892">
    <property type="entry name" value="Band 7/SPFH domain"/>
    <property type="match status" value="1"/>
</dbReference>
<feature type="transmembrane region" description="Helical" evidence="2">
    <location>
        <begin position="67"/>
        <end position="88"/>
    </location>
</feature>
<dbReference type="InterPro" id="IPR036013">
    <property type="entry name" value="Band_7/SPFH_dom_sf"/>
</dbReference>
<dbReference type="PANTHER" id="PTHR10264">
    <property type="entry name" value="BAND 7 PROTEIN-RELATED"/>
    <property type="match status" value="1"/>
</dbReference>
<dbReference type="GO" id="GO:0005886">
    <property type="term" value="C:plasma membrane"/>
    <property type="evidence" value="ECO:0007669"/>
    <property type="project" value="InterPro"/>
</dbReference>
<keyword evidence="2" id="KW-0472">Membrane</keyword>
<evidence type="ECO:0000259" key="3">
    <source>
        <dbReference type="SMART" id="SM00244"/>
    </source>
</evidence>
<dbReference type="OrthoDB" id="9809197at2"/>
<keyword evidence="2" id="KW-0812">Transmembrane</keyword>
<dbReference type="InterPro" id="IPR001972">
    <property type="entry name" value="Stomatin_HflK_fam"/>
</dbReference>
<dbReference type="EMBL" id="PPTP01000006">
    <property type="protein sequence ID" value="RDB55065.1"/>
    <property type="molecule type" value="Genomic_DNA"/>
</dbReference>
<dbReference type="Pfam" id="PF01145">
    <property type="entry name" value="Band_7"/>
    <property type="match status" value="1"/>
</dbReference>
<feature type="domain" description="Band 7" evidence="3">
    <location>
        <begin position="82"/>
        <end position="240"/>
    </location>
</feature>
<dbReference type="InterPro" id="IPR001107">
    <property type="entry name" value="Band_7"/>
</dbReference>
<keyword evidence="2" id="KW-1133">Transmembrane helix</keyword>
<reference evidence="4 5" key="1">
    <citation type="journal article" date="2018" name="Elife">
        <title>Discovery and characterization of a prevalent human gut bacterial enzyme sufficient for the inactivation of a family of plant toxins.</title>
        <authorList>
            <person name="Koppel N."/>
            <person name="Bisanz J.E."/>
            <person name="Pandelia M.E."/>
            <person name="Turnbaugh P.J."/>
            <person name="Balskus E.P."/>
        </authorList>
    </citation>
    <scope>NUCLEOTIDE SEQUENCE [LARGE SCALE GENOMIC DNA]</scope>
    <source>
        <strain evidence="5">anaerobia AP69FAA</strain>
    </source>
</reference>
<comment type="caution">
    <text evidence="4">The sequence shown here is derived from an EMBL/GenBank/DDBJ whole genome shotgun (WGS) entry which is preliminary data.</text>
</comment>